<dbReference type="PANTHER" id="PTHR11439">
    <property type="entry name" value="GAG-POL-RELATED RETROTRANSPOSON"/>
    <property type="match status" value="1"/>
</dbReference>
<gene>
    <name evidence="2" type="ORF">O181_026400</name>
</gene>
<evidence type="ECO:0000259" key="1">
    <source>
        <dbReference type="Pfam" id="PF07727"/>
    </source>
</evidence>
<dbReference type="PANTHER" id="PTHR11439:SF470">
    <property type="entry name" value="CYSTEINE-RICH RLK (RECEPTOR-LIKE PROTEIN KINASE) 8"/>
    <property type="match status" value="1"/>
</dbReference>
<evidence type="ECO:0000313" key="2">
    <source>
        <dbReference type="EMBL" id="MBW0486685.1"/>
    </source>
</evidence>
<proteinExistence type="predicted"/>
<dbReference type="EMBL" id="AVOT02008770">
    <property type="protein sequence ID" value="MBW0486685.1"/>
    <property type="molecule type" value="Genomic_DNA"/>
</dbReference>
<accession>A0A9Q3H251</accession>
<feature type="non-terminal residue" evidence="2">
    <location>
        <position position="1"/>
    </location>
</feature>
<dbReference type="OrthoDB" id="430476at2759"/>
<keyword evidence="3" id="KW-1185">Reference proteome</keyword>
<dbReference type="AlphaFoldDB" id="A0A9Q3H251"/>
<comment type="caution">
    <text evidence="2">The sequence shown here is derived from an EMBL/GenBank/DDBJ whole genome shotgun (WGS) entry which is preliminary data.</text>
</comment>
<name>A0A9Q3H251_9BASI</name>
<dbReference type="Proteomes" id="UP000765509">
    <property type="component" value="Unassembled WGS sequence"/>
</dbReference>
<organism evidence="2 3">
    <name type="scientific">Austropuccinia psidii MF-1</name>
    <dbReference type="NCBI Taxonomy" id="1389203"/>
    <lineage>
        <taxon>Eukaryota</taxon>
        <taxon>Fungi</taxon>
        <taxon>Dikarya</taxon>
        <taxon>Basidiomycota</taxon>
        <taxon>Pucciniomycotina</taxon>
        <taxon>Pucciniomycetes</taxon>
        <taxon>Pucciniales</taxon>
        <taxon>Sphaerophragmiaceae</taxon>
        <taxon>Austropuccinia</taxon>
    </lineage>
</organism>
<dbReference type="InterPro" id="IPR013103">
    <property type="entry name" value="RVT_2"/>
</dbReference>
<protein>
    <recommendedName>
        <fullName evidence="1">Reverse transcriptase Ty1/copia-type domain-containing protein</fullName>
    </recommendedName>
</protein>
<reference evidence="2" key="1">
    <citation type="submission" date="2021-03" db="EMBL/GenBank/DDBJ databases">
        <title>Draft genome sequence of rust myrtle Austropuccinia psidii MF-1, a brazilian biotype.</title>
        <authorList>
            <person name="Quecine M.C."/>
            <person name="Pachon D.M.R."/>
            <person name="Bonatelli M.L."/>
            <person name="Correr F.H."/>
            <person name="Franceschini L.M."/>
            <person name="Leite T.F."/>
            <person name="Margarido G.R.A."/>
            <person name="Almeida C.A."/>
            <person name="Ferrarezi J.A."/>
            <person name="Labate C.A."/>
        </authorList>
    </citation>
    <scope>NUCLEOTIDE SEQUENCE</scope>
    <source>
        <strain evidence="2">MF-1</strain>
    </source>
</reference>
<feature type="domain" description="Reverse transcriptase Ty1/copia-type" evidence="1">
    <location>
        <begin position="63"/>
        <end position="189"/>
    </location>
</feature>
<feature type="domain" description="Reverse transcriptase Ty1/copia-type" evidence="1">
    <location>
        <begin position="193"/>
        <end position="271"/>
    </location>
</feature>
<evidence type="ECO:0000313" key="3">
    <source>
        <dbReference type="Proteomes" id="UP000765509"/>
    </source>
</evidence>
<dbReference type="Pfam" id="PF07727">
    <property type="entry name" value="RVT_2"/>
    <property type="match status" value="2"/>
</dbReference>
<sequence length="356" mass="40870">EILGKVGDPQSILQHNRRAHTANAVSLLENNDPKTYSQAMNSNFQQEWQNAIATELENMKKHNVWSPSEAIENIKPLSTTWVFKRKTDEDGNLPKFKARLCVRGFHQKEGTDYGDVFSPTGRLTSLQLLLTLCHLHKFKVEQMDVRCAFLKGKPDKELFILRPEGYTENQPTSIFNLNLSLYGLKQSPRDPDRKLWLFIHVDDLIFGGSWNTKFKNKITGYFDMEDLGCIKYALGIQITQEKEHISLIKDKFIFNILQEFGLEKSRPANNPLPGNIKSFQSLPCKEMDPALFSYRRVVGLLQYLVQCTRPDLAFSTSFLSQFLENPKDIHYNAARHVLTYLNNTAHFSLQLGGNNL</sequence>